<evidence type="ECO:0000313" key="3">
    <source>
        <dbReference type="Proteomes" id="UP000669060"/>
    </source>
</evidence>
<dbReference type="RefSeq" id="WP_208316342.1">
    <property type="nucleotide sequence ID" value="NZ_JAELYA010000010.1"/>
</dbReference>
<feature type="transmembrane region" description="Helical" evidence="1">
    <location>
        <begin position="27"/>
        <end position="48"/>
    </location>
</feature>
<evidence type="ECO:0000256" key="1">
    <source>
        <dbReference type="SAM" id="Phobius"/>
    </source>
</evidence>
<reference evidence="2 3" key="1">
    <citation type="submission" date="2020-12" db="EMBL/GenBank/DDBJ databases">
        <title>Pseudomonas schmalbachii sp. nov. isolated from millipede gut.</title>
        <authorList>
            <person name="Shelomi M."/>
        </authorList>
    </citation>
    <scope>NUCLEOTIDE SEQUENCE [LARGE SCALE GENOMIC DNA]</scope>
    <source>
        <strain evidence="2 3">Milli4</strain>
    </source>
</reference>
<gene>
    <name evidence="2" type="ORF">JFY56_22290</name>
</gene>
<evidence type="ECO:0000313" key="2">
    <source>
        <dbReference type="EMBL" id="MBO3277955.1"/>
    </source>
</evidence>
<keyword evidence="1" id="KW-0812">Transmembrane</keyword>
<protein>
    <submittedName>
        <fullName evidence="2">DUF4381 domain-containing protein</fullName>
    </submittedName>
</protein>
<name>A0ABS3TWA0_9PSED</name>
<dbReference type="Proteomes" id="UP000669060">
    <property type="component" value="Unassembled WGS sequence"/>
</dbReference>
<accession>A0ABS3TWA0</accession>
<dbReference type="Pfam" id="PF14316">
    <property type="entry name" value="DUF4381"/>
    <property type="match status" value="1"/>
</dbReference>
<dbReference type="EMBL" id="JAELYA010000010">
    <property type="protein sequence ID" value="MBO3277955.1"/>
    <property type="molecule type" value="Genomic_DNA"/>
</dbReference>
<organism evidence="2 3">
    <name type="scientific">Pseudomonas schmalbachii</name>
    <dbReference type="NCBI Taxonomy" id="2816993"/>
    <lineage>
        <taxon>Bacteria</taxon>
        <taxon>Pseudomonadati</taxon>
        <taxon>Pseudomonadota</taxon>
        <taxon>Gammaproteobacteria</taxon>
        <taxon>Pseudomonadales</taxon>
        <taxon>Pseudomonadaceae</taxon>
        <taxon>Pseudomonas</taxon>
    </lineage>
</organism>
<keyword evidence="1" id="KW-1133">Transmembrane helix</keyword>
<comment type="caution">
    <text evidence="2">The sequence shown here is derived from an EMBL/GenBank/DDBJ whole genome shotgun (WGS) entry which is preliminary data.</text>
</comment>
<keyword evidence="3" id="KW-1185">Reference proteome</keyword>
<proteinExistence type="predicted"/>
<dbReference type="InterPro" id="IPR025489">
    <property type="entry name" value="DUF4381"/>
</dbReference>
<sequence length="160" mass="17992">MSKPEPSLDQMRELPLPMPPGWMPQTWGWLALGGLVLLALLVWGGLALRRWRRNRYRREALAQLAALQIAFDDDPQALRELPGLLKRVALSIGPRTEVAGLSGAEWQTFLQNRCPTPLPADFAERLARLAYAPDAQLRQLDAGELFAIARRWLETHHVAA</sequence>
<keyword evidence="1" id="KW-0472">Membrane</keyword>